<dbReference type="AlphaFoldDB" id="A0A0F9THK8"/>
<organism evidence="2">
    <name type="scientific">marine sediment metagenome</name>
    <dbReference type="NCBI Taxonomy" id="412755"/>
    <lineage>
        <taxon>unclassified sequences</taxon>
        <taxon>metagenomes</taxon>
        <taxon>ecological metagenomes</taxon>
    </lineage>
</organism>
<dbReference type="GO" id="GO:0008168">
    <property type="term" value="F:methyltransferase activity"/>
    <property type="evidence" value="ECO:0007669"/>
    <property type="project" value="InterPro"/>
</dbReference>
<dbReference type="InterPro" id="IPR036655">
    <property type="entry name" value="MtmB_sf"/>
</dbReference>
<dbReference type="SUPFAM" id="SSF75098">
    <property type="entry name" value="Monomethylamine methyltransferase MtmB"/>
    <property type="match status" value="1"/>
</dbReference>
<accession>A0A0F9THK8</accession>
<gene>
    <name evidence="2" type="ORF">LCGC14_0347960</name>
</gene>
<proteinExistence type="predicted"/>
<protein>
    <submittedName>
        <fullName evidence="2">Uncharacterized protein</fullName>
    </submittedName>
</protein>
<feature type="compositionally biased region" description="Polar residues" evidence="1">
    <location>
        <begin position="10"/>
        <end position="27"/>
    </location>
</feature>
<dbReference type="EMBL" id="LAZR01000258">
    <property type="protein sequence ID" value="KKN78729.1"/>
    <property type="molecule type" value="Genomic_DNA"/>
</dbReference>
<evidence type="ECO:0000256" key="1">
    <source>
        <dbReference type="SAM" id="MobiDB-lite"/>
    </source>
</evidence>
<sequence length="159" mass="17266">MEFFSKQKTKSSNNGATPSENSSSNNKVEAGDNNFRSAFWQSLAGQAPTTEGGQGLASLLGIGGLGGDDNQNALELFDIPTDFGDLHELRRLIAKSDIPAELVQPLMTLLGLAERFASKLVPSLVGWYLVGRIGKNRLGREEFIRATQRQALVQKDDDD</sequence>
<dbReference type="GO" id="GO:0032259">
    <property type="term" value="P:methylation"/>
    <property type="evidence" value="ECO:0007669"/>
    <property type="project" value="InterPro"/>
</dbReference>
<feature type="region of interest" description="Disordered" evidence="1">
    <location>
        <begin position="1"/>
        <end position="30"/>
    </location>
</feature>
<reference evidence="2" key="1">
    <citation type="journal article" date="2015" name="Nature">
        <title>Complex archaea that bridge the gap between prokaryotes and eukaryotes.</title>
        <authorList>
            <person name="Spang A."/>
            <person name="Saw J.H."/>
            <person name="Jorgensen S.L."/>
            <person name="Zaremba-Niedzwiedzka K."/>
            <person name="Martijn J."/>
            <person name="Lind A.E."/>
            <person name="van Eijk R."/>
            <person name="Schleper C."/>
            <person name="Guy L."/>
            <person name="Ettema T.J."/>
        </authorList>
    </citation>
    <scope>NUCLEOTIDE SEQUENCE</scope>
</reference>
<comment type="caution">
    <text evidence="2">The sequence shown here is derived from an EMBL/GenBank/DDBJ whole genome shotgun (WGS) entry which is preliminary data.</text>
</comment>
<name>A0A0F9THK8_9ZZZZ</name>
<evidence type="ECO:0000313" key="2">
    <source>
        <dbReference type="EMBL" id="KKN78729.1"/>
    </source>
</evidence>